<evidence type="ECO:0000313" key="2">
    <source>
        <dbReference type="Proteomes" id="UP000199221"/>
    </source>
</evidence>
<dbReference type="Proteomes" id="UP000199221">
    <property type="component" value="Unassembled WGS sequence"/>
</dbReference>
<evidence type="ECO:0000313" key="1">
    <source>
        <dbReference type="EMBL" id="SER54255.1"/>
    </source>
</evidence>
<accession>A0A1H9Q2E1</accession>
<dbReference type="EMBL" id="FOEQ01000009">
    <property type="protein sequence ID" value="SER54255.1"/>
    <property type="molecule type" value="Genomic_DNA"/>
</dbReference>
<protein>
    <submittedName>
        <fullName evidence="1">Uncharacterized protein</fullName>
    </submittedName>
</protein>
<gene>
    <name evidence="1" type="ORF">SAMN05216230_10972</name>
</gene>
<reference evidence="1 2" key="1">
    <citation type="submission" date="2016-10" db="EMBL/GenBank/DDBJ databases">
        <authorList>
            <person name="de Groot N.N."/>
        </authorList>
    </citation>
    <scope>NUCLEOTIDE SEQUENCE [LARGE SCALE GENOMIC DNA]</scope>
    <source>
        <strain evidence="1 2">LMG 27941</strain>
    </source>
</reference>
<name>A0A1H9Q2E1_9PSED</name>
<dbReference type="RefSeq" id="WP_280513814.1">
    <property type="nucleotide sequence ID" value="NZ_FOEQ01000009.1"/>
</dbReference>
<proteinExistence type="predicted"/>
<sequence length="40" mass="4638">MTWTTEQIVGLLLLAMFISSTWCVTRGQLIANRRKKEQGR</sequence>
<dbReference type="AlphaFoldDB" id="A0A1H9Q2E1"/>
<organism evidence="1 2">
    <name type="scientific">Pseudomonas soli</name>
    <dbReference type="NCBI Taxonomy" id="1306993"/>
    <lineage>
        <taxon>Bacteria</taxon>
        <taxon>Pseudomonadati</taxon>
        <taxon>Pseudomonadota</taxon>
        <taxon>Gammaproteobacteria</taxon>
        <taxon>Pseudomonadales</taxon>
        <taxon>Pseudomonadaceae</taxon>
        <taxon>Pseudomonas</taxon>
    </lineage>
</organism>